<evidence type="ECO:0000313" key="1">
    <source>
        <dbReference type="EMBL" id="MDR6712496.1"/>
    </source>
</evidence>
<organism evidence="1 2">
    <name type="scientific">Pseudomonas hunanensis</name>
    <dbReference type="NCBI Taxonomy" id="1247546"/>
    <lineage>
        <taxon>Bacteria</taxon>
        <taxon>Pseudomonadati</taxon>
        <taxon>Pseudomonadota</taxon>
        <taxon>Gammaproteobacteria</taxon>
        <taxon>Pseudomonadales</taxon>
        <taxon>Pseudomonadaceae</taxon>
        <taxon>Pseudomonas</taxon>
    </lineage>
</organism>
<name>A0ACC6K264_9PSED</name>
<dbReference type="Proteomes" id="UP001259587">
    <property type="component" value="Unassembled WGS sequence"/>
</dbReference>
<comment type="caution">
    <text evidence="1">The sequence shown here is derived from an EMBL/GenBank/DDBJ whole genome shotgun (WGS) entry which is preliminary data.</text>
</comment>
<sequence>MSAARRNRNDRRMPGLSARSTHTLLAPQVVPMTSRSTEKSGWSAVLAMSLAAFALVASEFMPVSLLTPIAAELHITEGQAGQGISVSGAFALLTSLVIAAIASRVERKKLLLCLTLLMIVSGTVVALAPGYPSFMIGRALIGIAIGGFWSLSAATAMRLVAHDQVPRALAIVNGGNALATVIAAPAGSFLGSLIGWRGAFFCVVPVAAIAAVWLLISLPSFKGERQAGSASPLRLMKQWPVALGMVAVSVFFMGQFMLFTYLRPFLEGVTGVSVSTLSLMLLGLGLAGFLGTFLIEKFIGQGLYRTLTVIPLIMAVIALALVSFGASPLLTAVLLGLWGLVATAAPVGWWTWMARTLPDDAEAGGGLLVAIVQLAIASGAIIGGLAFDLSGYKATFELSATVLVAASVLAWLAGRSATEVHLPESNATA</sequence>
<evidence type="ECO:0000313" key="2">
    <source>
        <dbReference type="Proteomes" id="UP001259587"/>
    </source>
</evidence>
<reference evidence="1" key="1">
    <citation type="submission" date="2023-07" db="EMBL/GenBank/DDBJ databases">
        <title>Sorghum-associated microbial communities from plants grown in Nebraska, USA.</title>
        <authorList>
            <person name="Schachtman D."/>
        </authorList>
    </citation>
    <scope>NUCLEOTIDE SEQUENCE</scope>
    <source>
        <strain evidence="1">BE56</strain>
    </source>
</reference>
<gene>
    <name evidence="1" type="ORF">J2W83_002097</name>
</gene>
<keyword evidence="2" id="KW-1185">Reference proteome</keyword>
<protein>
    <submittedName>
        <fullName evidence="1">MFS family arabinose efflux permease</fullName>
    </submittedName>
</protein>
<dbReference type="EMBL" id="JAVDTH010000009">
    <property type="protein sequence ID" value="MDR6712496.1"/>
    <property type="molecule type" value="Genomic_DNA"/>
</dbReference>
<proteinExistence type="predicted"/>
<accession>A0ACC6K264</accession>